<evidence type="ECO:0000256" key="4">
    <source>
        <dbReference type="ARBA" id="ARBA00022989"/>
    </source>
</evidence>
<feature type="transmembrane region" description="Helical" evidence="7">
    <location>
        <begin position="6"/>
        <end position="27"/>
    </location>
</feature>
<evidence type="ECO:0000256" key="2">
    <source>
        <dbReference type="ARBA" id="ARBA00022475"/>
    </source>
</evidence>
<keyword evidence="4 7" id="KW-1133">Transmembrane helix</keyword>
<evidence type="ECO:0000256" key="7">
    <source>
        <dbReference type="SAM" id="Phobius"/>
    </source>
</evidence>
<dbReference type="EMBL" id="CP035913">
    <property type="protein sequence ID" value="QBE64605.1"/>
    <property type="molecule type" value="Genomic_DNA"/>
</dbReference>
<proteinExistence type="inferred from homology"/>
<dbReference type="GO" id="GO:0005886">
    <property type="term" value="C:plasma membrane"/>
    <property type="evidence" value="ECO:0007669"/>
    <property type="project" value="UniProtKB-SubCell"/>
</dbReference>
<accession>A0A4P6L0H7</accession>
<gene>
    <name evidence="8" type="ORF">EWM63_17745</name>
</gene>
<evidence type="ECO:0008006" key="10">
    <source>
        <dbReference type="Google" id="ProtNLM"/>
    </source>
</evidence>
<dbReference type="KEGG" id="plue:EWM63_17745"/>
<dbReference type="InterPro" id="IPR045324">
    <property type="entry name" value="Small_multidrug_res"/>
</dbReference>
<comment type="subcellular location">
    <subcellularLocation>
        <location evidence="1 6">Cell membrane</location>
        <topology evidence="1 6">Multi-pass membrane protein</topology>
    </subcellularLocation>
</comment>
<feature type="transmembrane region" description="Helical" evidence="7">
    <location>
        <begin position="95"/>
        <end position="111"/>
    </location>
</feature>
<dbReference type="Gene3D" id="1.10.3730.20">
    <property type="match status" value="1"/>
</dbReference>
<reference evidence="8 9" key="1">
    <citation type="submission" date="2019-02" db="EMBL/GenBank/DDBJ databases">
        <title>Draft Genome Sequences of Six Type Strains of the Genus Massilia.</title>
        <authorList>
            <person name="Miess H."/>
            <person name="Frediansyhah A."/>
            <person name="Gross H."/>
        </authorList>
    </citation>
    <scope>NUCLEOTIDE SEQUENCE [LARGE SCALE GENOMIC DNA]</scope>
    <source>
        <strain evidence="8 9">DSM 17473</strain>
    </source>
</reference>
<dbReference type="PANTHER" id="PTHR30561">
    <property type="entry name" value="SMR FAMILY PROTON-DEPENDENT DRUG EFFLUX TRANSPORTER SUGE"/>
    <property type="match status" value="1"/>
</dbReference>
<evidence type="ECO:0000256" key="6">
    <source>
        <dbReference type="RuleBase" id="RU003942"/>
    </source>
</evidence>
<feature type="transmembrane region" description="Helical" evidence="7">
    <location>
        <begin position="39"/>
        <end position="59"/>
    </location>
</feature>
<evidence type="ECO:0000313" key="8">
    <source>
        <dbReference type="EMBL" id="QBE64605.1"/>
    </source>
</evidence>
<evidence type="ECO:0000256" key="5">
    <source>
        <dbReference type="ARBA" id="ARBA00023136"/>
    </source>
</evidence>
<dbReference type="PANTHER" id="PTHR30561:SF9">
    <property type="entry name" value="4-AMINO-4-DEOXY-L-ARABINOSE-PHOSPHOUNDECAPRENOL FLIPPASE SUBUNIT ARNF-RELATED"/>
    <property type="match status" value="1"/>
</dbReference>
<dbReference type="SUPFAM" id="SSF103481">
    <property type="entry name" value="Multidrug resistance efflux transporter EmrE"/>
    <property type="match status" value="1"/>
</dbReference>
<dbReference type="AlphaFoldDB" id="A0A4P6L0H7"/>
<feature type="transmembrane region" description="Helical" evidence="7">
    <location>
        <begin position="65"/>
        <end position="88"/>
    </location>
</feature>
<name>A0A4P6L0H7_9BURK</name>
<protein>
    <recommendedName>
        <fullName evidence="10">EamA family transporter</fullName>
    </recommendedName>
</protein>
<keyword evidence="3 6" id="KW-0812">Transmembrane</keyword>
<dbReference type="InterPro" id="IPR000390">
    <property type="entry name" value="Small_drug/metabolite_transptr"/>
</dbReference>
<comment type="similarity">
    <text evidence="6">Belongs to the drug/metabolite transporter (DMT) superfamily. Small multidrug resistance (SMR) (TC 2.A.7.1) family.</text>
</comment>
<organism evidence="8 9">
    <name type="scientific">Pseudoduganella lutea</name>
    <dbReference type="NCBI Taxonomy" id="321985"/>
    <lineage>
        <taxon>Bacteria</taxon>
        <taxon>Pseudomonadati</taxon>
        <taxon>Pseudomonadota</taxon>
        <taxon>Betaproteobacteria</taxon>
        <taxon>Burkholderiales</taxon>
        <taxon>Oxalobacteraceae</taxon>
        <taxon>Telluria group</taxon>
        <taxon>Pseudoduganella</taxon>
    </lineage>
</organism>
<evidence type="ECO:0000256" key="1">
    <source>
        <dbReference type="ARBA" id="ARBA00004651"/>
    </source>
</evidence>
<keyword evidence="9" id="KW-1185">Reference proteome</keyword>
<dbReference type="RefSeq" id="WP_130187722.1">
    <property type="nucleotide sequence ID" value="NZ_CP035913.1"/>
</dbReference>
<sequence length="112" mass="11642">MNSPIGYLWCAGAALASALSTLLIKYAAQAGPDWNLPRLCWLGAAVGSYVLGFACYSLALQKLQISLAYPVMTAITMVMVTALGCVALQEPLAPAKLLGIALIIAGAFVLAR</sequence>
<dbReference type="OrthoDB" id="8657441at2"/>
<keyword evidence="5 7" id="KW-0472">Membrane</keyword>
<dbReference type="GO" id="GO:0022857">
    <property type="term" value="F:transmembrane transporter activity"/>
    <property type="evidence" value="ECO:0007669"/>
    <property type="project" value="InterPro"/>
</dbReference>
<dbReference type="InterPro" id="IPR037185">
    <property type="entry name" value="EmrE-like"/>
</dbReference>
<evidence type="ECO:0000313" key="9">
    <source>
        <dbReference type="Proteomes" id="UP000290637"/>
    </source>
</evidence>
<evidence type="ECO:0000256" key="3">
    <source>
        <dbReference type="ARBA" id="ARBA00022692"/>
    </source>
</evidence>
<keyword evidence="2" id="KW-1003">Cell membrane</keyword>
<dbReference type="Pfam" id="PF00893">
    <property type="entry name" value="Multi_Drug_Res"/>
    <property type="match status" value="1"/>
</dbReference>
<dbReference type="Proteomes" id="UP000290637">
    <property type="component" value="Chromosome"/>
</dbReference>